<dbReference type="GO" id="GO:0008658">
    <property type="term" value="F:penicillin binding"/>
    <property type="evidence" value="ECO:0007669"/>
    <property type="project" value="InterPro"/>
</dbReference>
<evidence type="ECO:0000256" key="4">
    <source>
        <dbReference type="ARBA" id="ARBA00022519"/>
    </source>
</evidence>
<dbReference type="EMBL" id="NOXT01000095">
    <property type="protein sequence ID" value="OYQ31072.1"/>
    <property type="molecule type" value="Genomic_DNA"/>
</dbReference>
<keyword evidence="5" id="KW-0121">Carboxypeptidase</keyword>
<dbReference type="InterPro" id="IPR006311">
    <property type="entry name" value="TAT_signal"/>
</dbReference>
<keyword evidence="8" id="KW-0378">Hydrolase</keyword>
<keyword evidence="7 14" id="KW-0812">Transmembrane</keyword>
<dbReference type="SUPFAM" id="SSF56601">
    <property type="entry name" value="beta-lactamase/transpeptidase-like"/>
    <property type="match status" value="1"/>
</dbReference>
<accession>A0A255YPA3</accession>
<evidence type="ECO:0000256" key="3">
    <source>
        <dbReference type="ARBA" id="ARBA00022475"/>
    </source>
</evidence>
<dbReference type="OrthoDB" id="9766847at2"/>
<organism evidence="17 18">
    <name type="scientific">Sandarakinorhabdus cyanobacteriorum</name>
    <dbReference type="NCBI Taxonomy" id="1981098"/>
    <lineage>
        <taxon>Bacteria</taxon>
        <taxon>Pseudomonadati</taxon>
        <taxon>Pseudomonadota</taxon>
        <taxon>Alphaproteobacteria</taxon>
        <taxon>Sphingomonadales</taxon>
        <taxon>Sphingosinicellaceae</taxon>
        <taxon>Sandarakinorhabdus</taxon>
    </lineage>
</organism>
<dbReference type="Gene3D" id="3.40.710.10">
    <property type="entry name" value="DD-peptidase/beta-lactamase superfamily"/>
    <property type="match status" value="1"/>
</dbReference>
<evidence type="ECO:0000259" key="15">
    <source>
        <dbReference type="Pfam" id="PF00905"/>
    </source>
</evidence>
<dbReference type="GO" id="GO:0071555">
    <property type="term" value="P:cell wall organization"/>
    <property type="evidence" value="ECO:0007669"/>
    <property type="project" value="UniProtKB-KW"/>
</dbReference>
<evidence type="ECO:0000256" key="7">
    <source>
        <dbReference type="ARBA" id="ARBA00022692"/>
    </source>
</evidence>
<evidence type="ECO:0000256" key="13">
    <source>
        <dbReference type="ARBA" id="ARBA00023316"/>
    </source>
</evidence>
<dbReference type="SUPFAM" id="SSF56519">
    <property type="entry name" value="Penicillin binding protein dimerisation domain"/>
    <property type="match status" value="1"/>
</dbReference>
<dbReference type="Gene3D" id="3.90.1310.10">
    <property type="entry name" value="Penicillin-binding protein 2a (Domain 2)"/>
    <property type="match status" value="1"/>
</dbReference>
<evidence type="ECO:0000313" key="17">
    <source>
        <dbReference type="EMBL" id="OYQ31072.1"/>
    </source>
</evidence>
<evidence type="ECO:0000256" key="14">
    <source>
        <dbReference type="SAM" id="Phobius"/>
    </source>
</evidence>
<gene>
    <name evidence="17" type="primary">mrdA</name>
    <name evidence="17" type="ORF">CHU93_05695</name>
</gene>
<dbReference type="PANTHER" id="PTHR30627">
    <property type="entry name" value="PEPTIDOGLYCAN D,D-TRANSPEPTIDASE"/>
    <property type="match status" value="1"/>
</dbReference>
<feature type="domain" description="Penicillin-binding protein dimerisation" evidence="16">
    <location>
        <begin position="57"/>
        <end position="232"/>
    </location>
</feature>
<keyword evidence="9" id="KW-0133">Cell shape</keyword>
<dbReference type="GO" id="GO:0009252">
    <property type="term" value="P:peptidoglycan biosynthetic process"/>
    <property type="evidence" value="ECO:0007669"/>
    <property type="project" value="UniProtKB-KW"/>
</dbReference>
<dbReference type="GO" id="GO:0009002">
    <property type="term" value="F:serine-type D-Ala-D-Ala carboxypeptidase activity"/>
    <property type="evidence" value="ECO:0007669"/>
    <property type="project" value="InterPro"/>
</dbReference>
<keyword evidence="10" id="KW-0573">Peptidoglycan synthesis</keyword>
<keyword evidence="13" id="KW-0961">Cell wall biogenesis/degradation</keyword>
<evidence type="ECO:0000256" key="5">
    <source>
        <dbReference type="ARBA" id="ARBA00022645"/>
    </source>
</evidence>
<evidence type="ECO:0000313" key="18">
    <source>
        <dbReference type="Proteomes" id="UP000216991"/>
    </source>
</evidence>
<dbReference type="InterPro" id="IPR005311">
    <property type="entry name" value="PBP_dimer"/>
</dbReference>
<keyword evidence="4" id="KW-0997">Cell inner membrane</keyword>
<evidence type="ECO:0000256" key="1">
    <source>
        <dbReference type="ARBA" id="ARBA00004167"/>
    </source>
</evidence>
<dbReference type="PANTHER" id="PTHR30627:SF2">
    <property type="entry name" value="PEPTIDOGLYCAN D,D-TRANSPEPTIDASE MRDA"/>
    <property type="match status" value="1"/>
</dbReference>
<dbReference type="InterPro" id="IPR036138">
    <property type="entry name" value="PBP_dimer_sf"/>
</dbReference>
<keyword evidence="6" id="KW-0645">Protease</keyword>
<comment type="caution">
    <text evidence="17">The sequence shown here is derived from an EMBL/GenBank/DDBJ whole genome shotgun (WGS) entry which is preliminary data.</text>
</comment>
<evidence type="ECO:0000256" key="2">
    <source>
        <dbReference type="ARBA" id="ARBA00004236"/>
    </source>
</evidence>
<dbReference type="GO" id="GO:0008360">
    <property type="term" value="P:regulation of cell shape"/>
    <property type="evidence" value="ECO:0007669"/>
    <property type="project" value="UniProtKB-KW"/>
</dbReference>
<dbReference type="GO" id="GO:0006508">
    <property type="term" value="P:proteolysis"/>
    <property type="evidence" value="ECO:0007669"/>
    <property type="project" value="UniProtKB-KW"/>
</dbReference>
<evidence type="ECO:0000256" key="9">
    <source>
        <dbReference type="ARBA" id="ARBA00022960"/>
    </source>
</evidence>
<dbReference type="AlphaFoldDB" id="A0A255YPA3"/>
<evidence type="ECO:0000256" key="10">
    <source>
        <dbReference type="ARBA" id="ARBA00022984"/>
    </source>
</evidence>
<evidence type="ECO:0000259" key="16">
    <source>
        <dbReference type="Pfam" id="PF03717"/>
    </source>
</evidence>
<dbReference type="InterPro" id="IPR017790">
    <property type="entry name" value="Penicillin-binding_protein_2"/>
</dbReference>
<dbReference type="Gene3D" id="3.30.1390.30">
    <property type="entry name" value="Penicillin-binding protein 2a, domain 3"/>
    <property type="match status" value="1"/>
</dbReference>
<feature type="transmembrane region" description="Helical" evidence="14">
    <location>
        <begin position="14"/>
        <end position="34"/>
    </location>
</feature>
<dbReference type="Pfam" id="PF00905">
    <property type="entry name" value="Transpeptidase"/>
    <property type="match status" value="1"/>
</dbReference>
<proteinExistence type="predicted"/>
<name>A0A255YPA3_9SPHN</name>
<protein>
    <submittedName>
        <fullName evidence="17">Penicillin-binding protein 2</fullName>
    </submittedName>
</protein>
<evidence type="ECO:0000256" key="6">
    <source>
        <dbReference type="ARBA" id="ARBA00022670"/>
    </source>
</evidence>
<evidence type="ECO:0000256" key="8">
    <source>
        <dbReference type="ARBA" id="ARBA00022801"/>
    </source>
</evidence>
<dbReference type="InterPro" id="IPR012338">
    <property type="entry name" value="Beta-lactam/transpept-like"/>
</dbReference>
<dbReference type="Proteomes" id="UP000216991">
    <property type="component" value="Unassembled WGS sequence"/>
</dbReference>
<dbReference type="GO" id="GO:0005886">
    <property type="term" value="C:plasma membrane"/>
    <property type="evidence" value="ECO:0007669"/>
    <property type="project" value="UniProtKB-SubCell"/>
</dbReference>
<keyword evidence="11 14" id="KW-1133">Transmembrane helix</keyword>
<feature type="domain" description="Penicillin-binding protein transpeptidase" evidence="15">
    <location>
        <begin position="266"/>
        <end position="594"/>
    </location>
</feature>
<evidence type="ECO:0000256" key="11">
    <source>
        <dbReference type="ARBA" id="ARBA00022989"/>
    </source>
</evidence>
<evidence type="ECO:0000256" key="12">
    <source>
        <dbReference type="ARBA" id="ARBA00023136"/>
    </source>
</evidence>
<keyword evidence="18" id="KW-1185">Reference proteome</keyword>
<dbReference type="PROSITE" id="PS51318">
    <property type="entry name" value="TAT"/>
    <property type="match status" value="1"/>
</dbReference>
<keyword evidence="12 14" id="KW-0472">Membrane</keyword>
<dbReference type="InterPro" id="IPR050515">
    <property type="entry name" value="Beta-lactam/transpept"/>
</dbReference>
<dbReference type="InterPro" id="IPR001460">
    <property type="entry name" value="PCN-bd_Tpept"/>
</dbReference>
<keyword evidence="3" id="KW-1003">Cell membrane</keyword>
<sequence length="666" mass="73064">MDDPVRRASFSRRALLLGAGMAGTGALLAGRMAWLSLFHGDEYRLKAEGNRVQNRLVPPRRGWIVDRHGKPIAMNRPDYRLELRPADIIDAGRDLDATLIAIRQVIDISPDDELRIRDDIASQPRFMPVVVRQGLSWPEFSACNVRLATVPGVEAVQSFSRHYPEGERLAHLIGYVGAPTPEQYRAEKNPLLIYPGYRIGKDGIERHEDRRLRGSAGAARVEVTARGELVRELGTRPDKPGDTLKLTIDRDLQNYAARRLGDNSASVIVMDCQTGDVLAMVSMPAYDPNIFSTRVPAKLWNALQKDDHTPLLNKSAMGLYPPGSTFKMVSTLAALEAGIDPDEAVLCTGAYRLGSNTWHCHARRGHGGVNMHRALPLSCDTYFYAMGRRVGVDAIAAMARRLGLGQEYPLPIPGQAGGIVPDKAWKQKRYGKSWREGETLNASIGQGYIITNPLQLAVMTARLASGKAVLPRLIDDGQTPDFPSLGIPESHLAIVRQGMVDVVNAGYGTARAARSPVPDVLIAGKTGTAQVRRISMAERKRGVIRNEALPWKQRDHALFVAFAPAGAPRYAVSVILEHGIAGGRYAAPVARDVLTYLFEPERALAVLPAIEAEVAERRASRASLEQADSIAEENRRLMPSWLKLDIKPPVFEVADPDAPQPPREPE</sequence>
<dbReference type="Pfam" id="PF03717">
    <property type="entry name" value="PBP_dimer"/>
    <property type="match status" value="1"/>
</dbReference>
<dbReference type="RefSeq" id="WP_094473159.1">
    <property type="nucleotide sequence ID" value="NZ_NOXT01000095.1"/>
</dbReference>
<comment type="subcellular location">
    <subcellularLocation>
        <location evidence="2">Cell membrane</location>
    </subcellularLocation>
    <subcellularLocation>
        <location evidence="1">Membrane</location>
        <topology evidence="1">Single-pass membrane protein</topology>
    </subcellularLocation>
</comment>
<dbReference type="GO" id="GO:0071972">
    <property type="term" value="F:peptidoglycan L,D-transpeptidase activity"/>
    <property type="evidence" value="ECO:0007669"/>
    <property type="project" value="TreeGrafter"/>
</dbReference>
<reference evidence="17 18" key="1">
    <citation type="submission" date="2017-07" db="EMBL/GenBank/DDBJ databases">
        <title>Sandarakinorhabdus cyanobacteriorum sp. nov., a novel bacterium isolated from cyanobacterial aggregates in a eutrophic lake.</title>
        <authorList>
            <person name="Cai H."/>
        </authorList>
    </citation>
    <scope>NUCLEOTIDE SEQUENCE [LARGE SCALE GENOMIC DNA]</scope>
    <source>
        <strain evidence="17 18">TH057</strain>
    </source>
</reference>
<dbReference type="NCBIfam" id="TIGR03423">
    <property type="entry name" value="pbp2_mrdA"/>
    <property type="match status" value="1"/>
</dbReference>